<evidence type="ECO:0000313" key="1">
    <source>
        <dbReference type="EMBL" id="GGK08437.1"/>
    </source>
</evidence>
<protein>
    <submittedName>
        <fullName evidence="1">Uncharacterized protein</fullName>
    </submittedName>
</protein>
<dbReference type="EMBL" id="BMOF01000081">
    <property type="protein sequence ID" value="GGK08437.1"/>
    <property type="molecule type" value="Genomic_DNA"/>
</dbReference>
<gene>
    <name evidence="1" type="ORF">GCM10007043_23150</name>
</gene>
<comment type="caution">
    <text evidence="1">The sequence shown here is derived from an EMBL/GenBank/DDBJ whole genome shotgun (WGS) entry which is preliminary data.</text>
</comment>
<proteinExistence type="predicted"/>
<name>A0A8J3BBJ1_9BACI</name>
<evidence type="ECO:0000313" key="2">
    <source>
        <dbReference type="Proteomes" id="UP000637720"/>
    </source>
</evidence>
<accession>A0A8J3BBJ1</accession>
<dbReference type="Proteomes" id="UP000637720">
    <property type="component" value="Unassembled WGS sequence"/>
</dbReference>
<dbReference type="RefSeq" id="WP_054672280.1">
    <property type="nucleotide sequence ID" value="NZ_BMOF01000081.1"/>
</dbReference>
<dbReference type="AlphaFoldDB" id="A0A8J3BBJ1"/>
<sequence>MSKSQVDLFYQVIDPIAPNWISLVLGVSLQQYRHPSWGELAVELIQHLSGSAPLGLLLLQVEPERNWYEDEIVASGGQVLIRSETTNQKLVRLAGYLPATEARSGLLLDLFRDEIAEMGLLYINLLSESDEAIQFFQVASDTDRFPPLCQGLLHPEGDGAVLEVNLPGEKDLLPTVTELSLRYGFRLRALQGRDWPR</sequence>
<reference evidence="1" key="1">
    <citation type="journal article" date="2014" name="Int. J. Syst. Evol. Microbiol.">
        <title>Complete genome sequence of Corynebacterium casei LMG S-19264T (=DSM 44701T), isolated from a smear-ripened cheese.</title>
        <authorList>
            <consortium name="US DOE Joint Genome Institute (JGI-PGF)"/>
            <person name="Walter F."/>
            <person name="Albersmeier A."/>
            <person name="Kalinowski J."/>
            <person name="Ruckert C."/>
        </authorList>
    </citation>
    <scope>NUCLEOTIDE SEQUENCE</scope>
    <source>
        <strain evidence="1">JCM 14719</strain>
    </source>
</reference>
<organism evidence="1 2">
    <name type="scientific">Calditerricola satsumensis</name>
    <dbReference type="NCBI Taxonomy" id="373054"/>
    <lineage>
        <taxon>Bacteria</taxon>
        <taxon>Bacillati</taxon>
        <taxon>Bacillota</taxon>
        <taxon>Bacilli</taxon>
        <taxon>Bacillales</taxon>
        <taxon>Bacillaceae</taxon>
        <taxon>Calditerricola</taxon>
    </lineage>
</organism>
<keyword evidence="2" id="KW-1185">Reference proteome</keyword>
<reference evidence="1" key="2">
    <citation type="submission" date="2020-09" db="EMBL/GenBank/DDBJ databases">
        <authorList>
            <person name="Sun Q."/>
            <person name="Ohkuma M."/>
        </authorList>
    </citation>
    <scope>NUCLEOTIDE SEQUENCE</scope>
    <source>
        <strain evidence="1">JCM 14719</strain>
    </source>
</reference>